<protein>
    <recommendedName>
        <fullName evidence="6">Xanthine dehydrogenase</fullName>
    </recommendedName>
</protein>
<comment type="caution">
    <text evidence="4">The sequence shown here is derived from an EMBL/GenBank/DDBJ whole genome shotgun (WGS) entry which is preliminary data.</text>
</comment>
<name>A0A2K3UUJ7_9DEIO</name>
<accession>A0A2K3UUJ7</accession>
<dbReference type="RefSeq" id="WP_103309556.1">
    <property type="nucleotide sequence ID" value="NZ_PPPD01000001.1"/>
</dbReference>
<dbReference type="Proteomes" id="UP000236379">
    <property type="component" value="Unassembled WGS sequence"/>
</dbReference>
<gene>
    <name evidence="4" type="ORF">CVO96_01540</name>
</gene>
<evidence type="ECO:0000313" key="4">
    <source>
        <dbReference type="EMBL" id="PNY80215.1"/>
    </source>
</evidence>
<sequence>MNAAETRALLLALNAALARGQRAAIATVVGVHGSAYRREGTRMLILDDGAQVCMLSGGCLEAEVVEVALEVIRSGVPSVTHYDLSEDATWGLGIGCGGSVDVRVERVDPANPVTAAWLLALERGELAALAVPLDGSGSLFVGPAGETVGHLSPPALHAFAVRAARERLGQREPRAVTLQADSGQAVFIDVCTPPPQLVLYGAGHDAMPLSAQAHALGYDVHVIDPRSAYLTAGRFPGATLHDLSPEQLGRFTPSARGHLVIMNHHLDRDRVCLHHALTSGAPYVGVLGPRSRAQTLLDELAAGGVTFSPGELERLRSPVGLRLGAEAPEEVALSILAELMAWRRGYDGSFLSGHAGRIHDAQTHAAAPDPLPGSQPGTAPGQHVSVSDAPDADPSLAATSSGH</sequence>
<dbReference type="AlphaFoldDB" id="A0A2K3UUJ7"/>
<dbReference type="InterPro" id="IPR027051">
    <property type="entry name" value="XdhC_Rossmann_dom"/>
</dbReference>
<organism evidence="4 5">
    <name type="scientific">Deinococcus koreensis</name>
    <dbReference type="NCBI Taxonomy" id="2054903"/>
    <lineage>
        <taxon>Bacteria</taxon>
        <taxon>Thermotogati</taxon>
        <taxon>Deinococcota</taxon>
        <taxon>Deinococci</taxon>
        <taxon>Deinococcales</taxon>
        <taxon>Deinococcaceae</taxon>
        <taxon>Deinococcus</taxon>
    </lineage>
</organism>
<keyword evidence="5" id="KW-1185">Reference proteome</keyword>
<evidence type="ECO:0000259" key="2">
    <source>
        <dbReference type="Pfam" id="PF02625"/>
    </source>
</evidence>
<dbReference type="PANTHER" id="PTHR30388:SF6">
    <property type="entry name" value="XANTHINE DEHYDROGENASE SUBUNIT A-RELATED"/>
    <property type="match status" value="1"/>
</dbReference>
<evidence type="ECO:0008006" key="6">
    <source>
        <dbReference type="Google" id="ProtNLM"/>
    </source>
</evidence>
<dbReference type="Gene3D" id="3.40.50.720">
    <property type="entry name" value="NAD(P)-binding Rossmann-like Domain"/>
    <property type="match status" value="1"/>
</dbReference>
<dbReference type="InterPro" id="IPR003777">
    <property type="entry name" value="XdhC_CoxI"/>
</dbReference>
<evidence type="ECO:0000313" key="5">
    <source>
        <dbReference type="Proteomes" id="UP000236379"/>
    </source>
</evidence>
<evidence type="ECO:0000259" key="3">
    <source>
        <dbReference type="Pfam" id="PF13478"/>
    </source>
</evidence>
<dbReference type="InterPro" id="IPR052698">
    <property type="entry name" value="MoCofactor_Util/Proc"/>
</dbReference>
<evidence type="ECO:0000256" key="1">
    <source>
        <dbReference type="SAM" id="MobiDB-lite"/>
    </source>
</evidence>
<dbReference type="EMBL" id="PPPD01000001">
    <property type="protein sequence ID" value="PNY80215.1"/>
    <property type="molecule type" value="Genomic_DNA"/>
</dbReference>
<reference evidence="4 5" key="1">
    <citation type="submission" date="2018-01" db="EMBL/GenBank/DDBJ databases">
        <title>Deinococcus koreensis sp. nov., a radiation-resistant bacterium isolated from river water.</title>
        <authorList>
            <person name="Choi A."/>
        </authorList>
    </citation>
    <scope>NUCLEOTIDE SEQUENCE [LARGE SCALE GENOMIC DNA]</scope>
    <source>
        <strain evidence="4 5">SJW1-2</strain>
    </source>
</reference>
<dbReference type="PANTHER" id="PTHR30388">
    <property type="entry name" value="ALDEHYDE OXIDOREDUCTASE MOLYBDENUM COFACTOR ASSEMBLY PROTEIN"/>
    <property type="match status" value="1"/>
</dbReference>
<feature type="domain" description="XdhC Rossmann" evidence="3">
    <location>
        <begin position="197"/>
        <end position="339"/>
    </location>
</feature>
<dbReference type="Pfam" id="PF13478">
    <property type="entry name" value="XdhC_C"/>
    <property type="match status" value="1"/>
</dbReference>
<proteinExistence type="predicted"/>
<feature type="compositionally biased region" description="Low complexity" evidence="1">
    <location>
        <begin position="384"/>
        <end position="403"/>
    </location>
</feature>
<dbReference type="OrthoDB" id="9773039at2"/>
<feature type="region of interest" description="Disordered" evidence="1">
    <location>
        <begin position="364"/>
        <end position="403"/>
    </location>
</feature>
<feature type="domain" description="XdhC- CoxI" evidence="2">
    <location>
        <begin position="17"/>
        <end position="83"/>
    </location>
</feature>
<dbReference type="Pfam" id="PF02625">
    <property type="entry name" value="XdhC_CoxI"/>
    <property type="match status" value="1"/>
</dbReference>